<sequence length="168" mass="18758">MRKNILTLLILIALVFGLAVFSGCTESPSKPIDSTPYVTQTPEKTPEITLPPTPTETKWVVFREGSVTLNALGGYQSYSPGAHGERFTSLKVEIKANYPITVMFFNDAELKNFETKMSTNAGEYTPLARYDDVNFKVIEHYSDDPLNLVVWNPGDKLVTSDVNIWYAS</sequence>
<dbReference type="Proteomes" id="UP001301797">
    <property type="component" value="Chromosome"/>
</dbReference>
<keyword evidence="3" id="KW-1185">Reference proteome</keyword>
<name>A0AA97I259_9EURY</name>
<dbReference type="GeneID" id="85228608"/>
<dbReference type="EMBL" id="CP043875">
    <property type="protein sequence ID" value="WOF15268.1"/>
    <property type="molecule type" value="Genomic_DNA"/>
</dbReference>
<organism evidence="2 3">
    <name type="scientific">Methanochimaera problematica</name>
    <dbReference type="NCBI Taxonomy" id="2609417"/>
    <lineage>
        <taxon>Archaea</taxon>
        <taxon>Methanobacteriati</taxon>
        <taxon>Methanobacteriota</taxon>
        <taxon>Stenosarchaea group</taxon>
        <taxon>Methanomicrobia</taxon>
        <taxon>Methanomicrobiales</taxon>
        <taxon>Methanomicrobiaceae</taxon>
        <taxon>Methanochimaera</taxon>
    </lineage>
</organism>
<feature type="region of interest" description="Disordered" evidence="1">
    <location>
        <begin position="27"/>
        <end position="47"/>
    </location>
</feature>
<dbReference type="RefSeq" id="WP_317136836.1">
    <property type="nucleotide sequence ID" value="NZ_CP043875.1"/>
</dbReference>
<evidence type="ECO:0000313" key="3">
    <source>
        <dbReference type="Proteomes" id="UP001301797"/>
    </source>
</evidence>
<dbReference type="PROSITE" id="PS51257">
    <property type="entry name" value="PROKAR_LIPOPROTEIN"/>
    <property type="match status" value="1"/>
</dbReference>
<gene>
    <name evidence="2" type="ORF">F1737_00525</name>
</gene>
<dbReference type="KEGG" id="mefw:F1737_00525"/>
<accession>A0AA97I259</accession>
<reference evidence="2 3" key="1">
    <citation type="submission" date="2019-09" db="EMBL/GenBank/DDBJ databases">
        <title>The complete genome of Methanoplanus sp. FWC-SCC4.</title>
        <authorList>
            <person name="Chen S.-C."/>
            <person name="Zhou Y.-Z."/>
            <person name="Lai M.-C."/>
        </authorList>
    </citation>
    <scope>NUCLEOTIDE SEQUENCE [LARGE SCALE GENOMIC DNA]</scope>
    <source>
        <strain evidence="2 3">FWC-SCC4</strain>
    </source>
</reference>
<evidence type="ECO:0000256" key="1">
    <source>
        <dbReference type="SAM" id="MobiDB-lite"/>
    </source>
</evidence>
<proteinExistence type="predicted"/>
<dbReference type="AlphaFoldDB" id="A0AA97I259"/>
<evidence type="ECO:0000313" key="2">
    <source>
        <dbReference type="EMBL" id="WOF15268.1"/>
    </source>
</evidence>
<protein>
    <submittedName>
        <fullName evidence="2">Uncharacterized protein</fullName>
    </submittedName>
</protein>